<name>A0A9W4UAI4_9PLEO</name>
<protein>
    <submittedName>
        <fullName evidence="1">Uncharacterized protein</fullName>
    </submittedName>
</protein>
<accession>A0A9W4UAI4</accession>
<reference evidence="1" key="1">
    <citation type="submission" date="2023-01" db="EMBL/GenBank/DDBJ databases">
        <authorList>
            <person name="Van Ghelder C."/>
            <person name="Rancurel C."/>
        </authorList>
    </citation>
    <scope>NUCLEOTIDE SEQUENCE</scope>
    <source>
        <strain evidence="1">CNCM I-4278</strain>
    </source>
</reference>
<evidence type="ECO:0000313" key="2">
    <source>
        <dbReference type="Proteomes" id="UP001152607"/>
    </source>
</evidence>
<sequence>MIFDEASLHALPISRSLQIPYCSASSSCKGKIPMTKTAFQSLRAALKAALPSKYPGCYRHICRPTRPTSGRLGERKYRPPAACHLTHTNRPTTSRRCSRENLSAMPDCRMYSLAG</sequence>
<dbReference type="EMBL" id="CAOQHR010000002">
    <property type="protein sequence ID" value="CAI6330244.1"/>
    <property type="molecule type" value="Genomic_DNA"/>
</dbReference>
<dbReference type="Proteomes" id="UP001152607">
    <property type="component" value="Unassembled WGS sequence"/>
</dbReference>
<dbReference type="AlphaFoldDB" id="A0A9W4UAI4"/>
<gene>
    <name evidence="1" type="ORF">PDIGIT_LOCUS4209</name>
</gene>
<organism evidence="1 2">
    <name type="scientific">Periconia digitata</name>
    <dbReference type="NCBI Taxonomy" id="1303443"/>
    <lineage>
        <taxon>Eukaryota</taxon>
        <taxon>Fungi</taxon>
        <taxon>Dikarya</taxon>
        <taxon>Ascomycota</taxon>
        <taxon>Pezizomycotina</taxon>
        <taxon>Dothideomycetes</taxon>
        <taxon>Pleosporomycetidae</taxon>
        <taxon>Pleosporales</taxon>
        <taxon>Massarineae</taxon>
        <taxon>Periconiaceae</taxon>
        <taxon>Periconia</taxon>
    </lineage>
</organism>
<proteinExistence type="predicted"/>
<comment type="caution">
    <text evidence="1">The sequence shown here is derived from an EMBL/GenBank/DDBJ whole genome shotgun (WGS) entry which is preliminary data.</text>
</comment>
<keyword evidence="2" id="KW-1185">Reference proteome</keyword>
<evidence type="ECO:0000313" key="1">
    <source>
        <dbReference type="EMBL" id="CAI6330244.1"/>
    </source>
</evidence>